<dbReference type="Proteomes" id="UP000199377">
    <property type="component" value="Unassembled WGS sequence"/>
</dbReference>
<reference evidence="1 2" key="1">
    <citation type="submission" date="2016-10" db="EMBL/GenBank/DDBJ databases">
        <authorList>
            <person name="de Groot N.N."/>
        </authorList>
    </citation>
    <scope>NUCLEOTIDE SEQUENCE [LARGE SCALE GENOMIC DNA]</scope>
    <source>
        <strain evidence="1 2">CGMCC 1.11030</strain>
    </source>
</reference>
<organism evidence="1 2">
    <name type="scientific">Albimonas pacifica</name>
    <dbReference type="NCBI Taxonomy" id="1114924"/>
    <lineage>
        <taxon>Bacteria</taxon>
        <taxon>Pseudomonadati</taxon>
        <taxon>Pseudomonadota</taxon>
        <taxon>Alphaproteobacteria</taxon>
        <taxon>Rhodobacterales</taxon>
        <taxon>Paracoccaceae</taxon>
        <taxon>Albimonas</taxon>
    </lineage>
</organism>
<dbReference type="SUPFAM" id="SSF55729">
    <property type="entry name" value="Acyl-CoA N-acyltransferases (Nat)"/>
    <property type="match status" value="1"/>
</dbReference>
<name>A0A1I3MWT3_9RHOB</name>
<sequence length="341" mass="35843">MSVPVRAARPADIPAMVDLLKRDADRRHACDPALWSLAPDAPARIAEALAAALSDAPQPIRQTWLLAETGDRPVGLAHVLHVPVPPIYLGADGPPGLTMPEIALAPDAPDATLDSLADAAETALREGGARLLLATQVGDPPCAPAWSAAFARRGYAPLTLYLSKTGLASARPERPPEGPRPAGAADIPGLVALSAAHRATLEGLDPFWRRHPDADARFEAWMRRSLTLADRDMRVGGPAEDVAGYLVAQPASRLHVPPAHDLSPIGVIDDFHHRDLADPESLANGGRGALALLQAGEAAFAARSVDTAFVVCPAAWRSKAALLAAAGYRTAMTWSIRRGFG</sequence>
<dbReference type="RefSeq" id="WP_092864406.1">
    <property type="nucleotide sequence ID" value="NZ_FOQH01000012.1"/>
</dbReference>
<dbReference type="AlphaFoldDB" id="A0A1I3MWT3"/>
<evidence type="ECO:0000313" key="1">
    <source>
        <dbReference type="EMBL" id="SFJ01447.1"/>
    </source>
</evidence>
<evidence type="ECO:0000313" key="2">
    <source>
        <dbReference type="Proteomes" id="UP000199377"/>
    </source>
</evidence>
<protein>
    <submittedName>
        <fullName evidence="1">Uncharacterized protein</fullName>
    </submittedName>
</protein>
<dbReference type="Gene3D" id="3.40.630.30">
    <property type="match status" value="1"/>
</dbReference>
<accession>A0A1I3MWT3</accession>
<dbReference type="STRING" id="1114924.SAMN05216258_11228"/>
<dbReference type="EMBL" id="FOQH01000012">
    <property type="protein sequence ID" value="SFJ01447.1"/>
    <property type="molecule type" value="Genomic_DNA"/>
</dbReference>
<gene>
    <name evidence="1" type="ORF">SAMN05216258_11228</name>
</gene>
<dbReference type="InterPro" id="IPR016181">
    <property type="entry name" value="Acyl_CoA_acyltransferase"/>
</dbReference>
<keyword evidence="2" id="KW-1185">Reference proteome</keyword>
<proteinExistence type="predicted"/>
<dbReference type="OrthoDB" id="7844820at2"/>